<protein>
    <submittedName>
        <fullName evidence="1">Uncharacterized protein</fullName>
    </submittedName>
</protein>
<dbReference type="OrthoDB" id="437511at2759"/>
<name>A0A0T6B9M7_9SCAR</name>
<dbReference type="SUPFAM" id="SSF81296">
    <property type="entry name" value="E set domains"/>
    <property type="match status" value="1"/>
</dbReference>
<comment type="caution">
    <text evidence="1">The sequence shown here is derived from an EMBL/GenBank/DDBJ whole genome shotgun (WGS) entry which is preliminary data.</text>
</comment>
<sequence>MTLHRHDGNTITMQVHIPPNAQVGIWHCSVQTCIVGRFDRREEFKCEDDIYILFNPWCRDDGVYVDRDDERNEYVMNENGKIWLGTYKHPKGKRWIFGQFHETVLPACIFLLDKSGLPYSDWNSPVLVTRAISEVVSVGEGEGLLEGRWDGDYSDGTSPHAWTGSIAILDQYLRSGGTPVKYTLSIYDQLYLRP</sequence>
<dbReference type="EMBL" id="LJIG01003006">
    <property type="protein sequence ID" value="KRT83934.1"/>
    <property type="molecule type" value="Genomic_DNA"/>
</dbReference>
<accession>A0A0T6B9M7</accession>
<dbReference type="InterPro" id="IPR013783">
    <property type="entry name" value="Ig-like_fold"/>
</dbReference>
<keyword evidence="2" id="KW-1185">Reference proteome</keyword>
<dbReference type="GO" id="GO:0003810">
    <property type="term" value="F:protein-glutamine gamma-glutamyltransferase activity"/>
    <property type="evidence" value="ECO:0007669"/>
    <property type="project" value="TreeGrafter"/>
</dbReference>
<dbReference type="PANTHER" id="PTHR11590">
    <property type="entry name" value="PROTEIN-GLUTAMINE GAMMA-GLUTAMYLTRANSFERASE"/>
    <property type="match status" value="1"/>
</dbReference>
<gene>
    <name evidence="1" type="ORF">AMK59_2235</name>
</gene>
<dbReference type="Proteomes" id="UP000051574">
    <property type="component" value="Unassembled WGS sequence"/>
</dbReference>
<dbReference type="Gene3D" id="3.90.260.10">
    <property type="entry name" value="Transglutaminase-like"/>
    <property type="match status" value="1"/>
</dbReference>
<dbReference type="SUPFAM" id="SSF54001">
    <property type="entry name" value="Cysteine proteinases"/>
    <property type="match status" value="1"/>
</dbReference>
<dbReference type="PANTHER" id="PTHR11590:SF52">
    <property type="entry name" value="HEMOCYTE PROTEIN-GLUTAMINE GAMMA-GLUTAMYLTRANSFERASE-LIKE PROTEIN"/>
    <property type="match status" value="1"/>
</dbReference>
<evidence type="ECO:0000313" key="2">
    <source>
        <dbReference type="Proteomes" id="UP000051574"/>
    </source>
</evidence>
<dbReference type="Gene3D" id="2.60.40.10">
    <property type="entry name" value="Immunoglobulins"/>
    <property type="match status" value="1"/>
</dbReference>
<evidence type="ECO:0000313" key="1">
    <source>
        <dbReference type="EMBL" id="KRT83934.1"/>
    </source>
</evidence>
<dbReference type="InterPro" id="IPR014756">
    <property type="entry name" value="Ig_E-set"/>
</dbReference>
<organism evidence="1 2">
    <name type="scientific">Oryctes borbonicus</name>
    <dbReference type="NCBI Taxonomy" id="1629725"/>
    <lineage>
        <taxon>Eukaryota</taxon>
        <taxon>Metazoa</taxon>
        <taxon>Ecdysozoa</taxon>
        <taxon>Arthropoda</taxon>
        <taxon>Hexapoda</taxon>
        <taxon>Insecta</taxon>
        <taxon>Pterygota</taxon>
        <taxon>Neoptera</taxon>
        <taxon>Endopterygota</taxon>
        <taxon>Coleoptera</taxon>
        <taxon>Polyphaga</taxon>
        <taxon>Scarabaeiformia</taxon>
        <taxon>Scarabaeidae</taxon>
        <taxon>Dynastinae</taxon>
        <taxon>Oryctes</taxon>
    </lineage>
</organism>
<dbReference type="InterPro" id="IPR038765">
    <property type="entry name" value="Papain-like_cys_pep_sf"/>
</dbReference>
<dbReference type="AlphaFoldDB" id="A0A0T6B9M7"/>
<reference evidence="1 2" key="1">
    <citation type="submission" date="2015-09" db="EMBL/GenBank/DDBJ databases">
        <title>Draft genome of the scarab beetle Oryctes borbonicus.</title>
        <authorList>
            <person name="Meyer J.M."/>
            <person name="Markov G.V."/>
            <person name="Baskaran P."/>
            <person name="Herrmann M."/>
            <person name="Sommer R.J."/>
            <person name="Roedelsperger C."/>
        </authorList>
    </citation>
    <scope>NUCLEOTIDE SEQUENCE [LARGE SCALE GENOMIC DNA]</scope>
    <source>
        <strain evidence="1">OB123</strain>
        <tissue evidence="1">Whole animal</tissue>
    </source>
</reference>
<proteinExistence type="predicted"/>
<dbReference type="InterPro" id="IPR050779">
    <property type="entry name" value="Transglutaminase"/>
</dbReference>
<dbReference type="InterPro" id="IPR036985">
    <property type="entry name" value="Transglutaminase-like_sf"/>
</dbReference>